<accession>X0U3L5</accession>
<feature type="non-terminal residue" evidence="1">
    <location>
        <position position="1"/>
    </location>
</feature>
<name>X0U3L5_9ZZZZ</name>
<dbReference type="AlphaFoldDB" id="X0U3L5"/>
<dbReference type="Gene3D" id="2.40.50.140">
    <property type="entry name" value="Nucleic acid-binding proteins"/>
    <property type="match status" value="2"/>
</dbReference>
<dbReference type="EMBL" id="BARS01025006">
    <property type="protein sequence ID" value="GAG00150.1"/>
    <property type="molecule type" value="Genomic_DNA"/>
</dbReference>
<protein>
    <submittedName>
        <fullName evidence="1">Uncharacterized protein</fullName>
    </submittedName>
</protein>
<reference evidence="1" key="1">
    <citation type="journal article" date="2014" name="Front. Microbiol.">
        <title>High frequency of phylogenetically diverse reductive dehalogenase-homologous genes in deep subseafloor sedimentary metagenomes.</title>
        <authorList>
            <person name="Kawai M."/>
            <person name="Futagami T."/>
            <person name="Toyoda A."/>
            <person name="Takaki Y."/>
            <person name="Nishi S."/>
            <person name="Hori S."/>
            <person name="Arai W."/>
            <person name="Tsubouchi T."/>
            <person name="Morono Y."/>
            <person name="Uchiyama I."/>
            <person name="Ito T."/>
            <person name="Fujiyama A."/>
            <person name="Inagaki F."/>
            <person name="Takami H."/>
        </authorList>
    </citation>
    <scope>NUCLEOTIDE SEQUENCE</scope>
    <source>
        <strain evidence="1">Expedition CK06-06</strain>
    </source>
</reference>
<proteinExistence type="predicted"/>
<comment type="caution">
    <text evidence="1">The sequence shown here is derived from an EMBL/GenBank/DDBJ whole genome shotgun (WGS) entry which is preliminary data.</text>
</comment>
<evidence type="ECO:0000313" key="1">
    <source>
        <dbReference type="EMBL" id="GAG00150.1"/>
    </source>
</evidence>
<feature type="non-terminal residue" evidence="1">
    <location>
        <position position="268"/>
    </location>
</feature>
<dbReference type="SUPFAM" id="SSF50249">
    <property type="entry name" value="Nucleic acid-binding proteins"/>
    <property type="match status" value="3"/>
</dbReference>
<dbReference type="InterPro" id="IPR012340">
    <property type="entry name" value="NA-bd_OB-fold"/>
</dbReference>
<organism evidence="1">
    <name type="scientific">marine sediment metagenome</name>
    <dbReference type="NCBI Taxonomy" id="412755"/>
    <lineage>
        <taxon>unclassified sequences</taxon>
        <taxon>metagenomes</taxon>
        <taxon>ecological metagenomes</taxon>
    </lineage>
</organism>
<gene>
    <name evidence="1" type="ORF">S01H1_39593</name>
</gene>
<sequence>LGKVSTLSLLDTTGSIRITFWNDDTERLEVLKVNDVISISNLNPRLSSLDSRTIDMFASKYSVIKKIQKKIQIEVGLIENINKLQENKGFVSFQGKVTSLDDLKEIISKSGEQLSLLGFIVSDNTDWIRVTLWREMAKEFSNKLSIGQGLLLKNVSLRYSNFSKRNEISTINDSTLELIDLEIENLKTMDLSKRSQDTFFSGNYVKIDSIENPGVVEIKGYIARDLNNITIYEACPKCMKKLENCGCEIREKTEFRMIANLTIDDGNG</sequence>